<name>A0ACC0V536_9HYPO</name>
<dbReference type="EMBL" id="CM047942">
    <property type="protein sequence ID" value="KAI9901318.1"/>
    <property type="molecule type" value="Genomic_DNA"/>
</dbReference>
<gene>
    <name evidence="1" type="ORF">N3K66_003135</name>
</gene>
<accession>A0ACC0V536</accession>
<proteinExistence type="predicted"/>
<evidence type="ECO:0000313" key="1">
    <source>
        <dbReference type="EMBL" id="KAI9901318.1"/>
    </source>
</evidence>
<comment type="caution">
    <text evidence="1">The sequence shown here is derived from an EMBL/GenBank/DDBJ whole genome shotgun (WGS) entry which is preliminary data.</text>
</comment>
<dbReference type="Proteomes" id="UP001163324">
    <property type="component" value="Chromosome 3"/>
</dbReference>
<sequence>MADAPISFIAHGASIQTFKVKGVNIVQGFDTPEQYKSHNSPFFGETVGRVANRLAGAELRSLNGRTYALDANNGPNSLHGGPVGWGKRDWEGPRPVGLRAIPGVEGLSGGESVEFALRSEDGDQGFPGAVEARIVYTTGTQTDGDGREVLVLGMDYEAELVGDDGVEETAVNMTNHSYFNLSGDMGGTVAGTTVTLPTDKHLPVDDVAIPTGGPAPFRFDTSKPFVLGAAEPDVDHCFTLADDPSSVPVDTRRQPLRLNLSARHEGTGIHLEVLSTEPAFQFYTGGFIDVPAVGGLPARVKRGGFCCEPGRWVNAPNVEAWRGMTTLKKGDKYGARIVYRAWAN</sequence>
<reference evidence="1" key="1">
    <citation type="submission" date="2022-10" db="EMBL/GenBank/DDBJ databases">
        <title>Complete Genome of Trichothecium roseum strain YXFP-22015, a Plant Pathogen Isolated from Citrus.</title>
        <authorList>
            <person name="Wang Y."/>
            <person name="Zhu L."/>
        </authorList>
    </citation>
    <scope>NUCLEOTIDE SEQUENCE</scope>
    <source>
        <strain evidence="1">YXFP-22015</strain>
    </source>
</reference>
<organism evidence="1 2">
    <name type="scientific">Trichothecium roseum</name>
    <dbReference type="NCBI Taxonomy" id="47278"/>
    <lineage>
        <taxon>Eukaryota</taxon>
        <taxon>Fungi</taxon>
        <taxon>Dikarya</taxon>
        <taxon>Ascomycota</taxon>
        <taxon>Pezizomycotina</taxon>
        <taxon>Sordariomycetes</taxon>
        <taxon>Hypocreomycetidae</taxon>
        <taxon>Hypocreales</taxon>
        <taxon>Hypocreales incertae sedis</taxon>
        <taxon>Trichothecium</taxon>
    </lineage>
</organism>
<evidence type="ECO:0000313" key="2">
    <source>
        <dbReference type="Proteomes" id="UP001163324"/>
    </source>
</evidence>
<protein>
    <submittedName>
        <fullName evidence="1">Uncharacterized protein</fullName>
    </submittedName>
</protein>
<keyword evidence="2" id="KW-1185">Reference proteome</keyword>